<dbReference type="InterPro" id="IPR054464">
    <property type="entry name" value="ULD_fung"/>
</dbReference>
<name>A0AAE0DM89_9LECA</name>
<proteinExistence type="predicted"/>
<dbReference type="AlphaFoldDB" id="A0AAE0DM89"/>
<feature type="region of interest" description="Disordered" evidence="1">
    <location>
        <begin position="312"/>
        <end position="348"/>
    </location>
</feature>
<reference evidence="3" key="1">
    <citation type="submission" date="2022-11" db="EMBL/GenBank/DDBJ databases">
        <title>Chromosomal genome sequence assembly and mating type (MAT) locus characterization of the leprose asexual lichenized fungus Lepraria neglecta (Nyl.) Erichsen.</title>
        <authorList>
            <person name="Allen J.L."/>
            <person name="Pfeffer B."/>
        </authorList>
    </citation>
    <scope>NUCLEOTIDE SEQUENCE</scope>
    <source>
        <strain evidence="3">Allen 5258</strain>
    </source>
</reference>
<feature type="compositionally biased region" description="Basic and acidic residues" evidence="1">
    <location>
        <begin position="321"/>
        <end position="343"/>
    </location>
</feature>
<feature type="domain" description="Ubiquitin-like" evidence="2">
    <location>
        <begin position="169"/>
        <end position="251"/>
    </location>
</feature>
<sequence length="362" mass="41008">MPVSFGSFGDIVSLGIIVKDLVECLNNSRGSSADEQSADLIALSMTANNCAKECQSCIERVWEQIKIYRTRLKDGGSGSAFKDTASKVRWQVSERKHLAEFRAEVNGHCSSINMLLGTVNINFIRNPVKKILAILTKTWNLNVRTYKAITIIQSLVETRIPAPLAACWSQAPVTLEDALGRIFPLPLELINSWERYEGMLEVCFRQQAGHRKIMRKEHAIRSTASSKDIERSTPFDRLFLPGWRFDMNMIFDGGSEALRSCPRCNLDSMKSKEELEIAVECAGCGMWYQRIFETGTNEPKIAIITEPKPVVSTEPNFVPQVRHESNTERPSHEDGIKDTRTEDEPGQFKIVRMKFWRQDDST</sequence>
<keyword evidence="4" id="KW-1185">Reference proteome</keyword>
<dbReference type="EMBL" id="JASNWA010000006">
    <property type="protein sequence ID" value="KAK3175184.1"/>
    <property type="molecule type" value="Genomic_DNA"/>
</dbReference>
<evidence type="ECO:0000259" key="2">
    <source>
        <dbReference type="Pfam" id="PF22893"/>
    </source>
</evidence>
<dbReference type="PANTHER" id="PTHR38886:SF1">
    <property type="entry name" value="NACHT-NTPASE AND P-LOOP NTPASES N-TERMINAL DOMAIN-CONTAINING PROTEIN"/>
    <property type="match status" value="1"/>
</dbReference>
<dbReference type="Proteomes" id="UP001276659">
    <property type="component" value="Unassembled WGS sequence"/>
</dbReference>
<dbReference type="Pfam" id="PF22893">
    <property type="entry name" value="ULD_2"/>
    <property type="match status" value="1"/>
</dbReference>
<evidence type="ECO:0000313" key="4">
    <source>
        <dbReference type="Proteomes" id="UP001276659"/>
    </source>
</evidence>
<gene>
    <name evidence="3" type="ORF">OEA41_002430</name>
</gene>
<protein>
    <recommendedName>
        <fullName evidence="2">Ubiquitin-like domain-containing protein</fullName>
    </recommendedName>
</protein>
<evidence type="ECO:0000256" key="1">
    <source>
        <dbReference type="SAM" id="MobiDB-lite"/>
    </source>
</evidence>
<comment type="caution">
    <text evidence="3">The sequence shown here is derived from an EMBL/GenBank/DDBJ whole genome shotgun (WGS) entry which is preliminary data.</text>
</comment>
<accession>A0AAE0DM89</accession>
<evidence type="ECO:0000313" key="3">
    <source>
        <dbReference type="EMBL" id="KAK3175184.1"/>
    </source>
</evidence>
<organism evidence="3 4">
    <name type="scientific">Lepraria neglecta</name>
    <dbReference type="NCBI Taxonomy" id="209136"/>
    <lineage>
        <taxon>Eukaryota</taxon>
        <taxon>Fungi</taxon>
        <taxon>Dikarya</taxon>
        <taxon>Ascomycota</taxon>
        <taxon>Pezizomycotina</taxon>
        <taxon>Lecanoromycetes</taxon>
        <taxon>OSLEUM clade</taxon>
        <taxon>Lecanoromycetidae</taxon>
        <taxon>Lecanorales</taxon>
        <taxon>Lecanorineae</taxon>
        <taxon>Stereocaulaceae</taxon>
        <taxon>Lepraria</taxon>
    </lineage>
</organism>
<dbReference type="PANTHER" id="PTHR38886">
    <property type="entry name" value="SESA DOMAIN-CONTAINING PROTEIN"/>
    <property type="match status" value="1"/>
</dbReference>